<evidence type="ECO:0000256" key="3">
    <source>
        <dbReference type="ARBA" id="ARBA00022777"/>
    </source>
</evidence>
<protein>
    <submittedName>
        <fullName evidence="6">Sugar kinase</fullName>
    </submittedName>
</protein>
<comment type="caution">
    <text evidence="6">The sequence shown here is derived from an EMBL/GenBank/DDBJ whole genome shotgun (WGS) entry which is preliminary data.</text>
</comment>
<evidence type="ECO:0000313" key="7">
    <source>
        <dbReference type="Proteomes" id="UP000319941"/>
    </source>
</evidence>
<dbReference type="SUPFAM" id="SSF53613">
    <property type="entry name" value="Ribokinase-like"/>
    <property type="match status" value="1"/>
</dbReference>
<name>A0A558HQJ1_9GAMM</name>
<gene>
    <name evidence="6" type="ORF">FQP86_06890</name>
</gene>
<keyword evidence="3 6" id="KW-0418">Kinase</keyword>
<evidence type="ECO:0000256" key="1">
    <source>
        <dbReference type="ARBA" id="ARBA00010688"/>
    </source>
</evidence>
<keyword evidence="7" id="KW-1185">Reference proteome</keyword>
<reference evidence="6 7" key="1">
    <citation type="submission" date="2019-07" db="EMBL/GenBank/DDBJ databases">
        <title>Diversity of Bacteria from Kongsfjorden, Arctic.</title>
        <authorList>
            <person name="Yu Y."/>
        </authorList>
    </citation>
    <scope>NUCLEOTIDE SEQUENCE [LARGE SCALE GENOMIC DNA]</scope>
    <source>
        <strain evidence="6 7">SM1923</strain>
    </source>
</reference>
<dbReference type="EMBL" id="VNFH01000004">
    <property type="protein sequence ID" value="TVU71400.1"/>
    <property type="molecule type" value="Genomic_DNA"/>
</dbReference>
<dbReference type="PANTHER" id="PTHR43320:SF2">
    <property type="entry name" value="2-DEHYDRO-3-DEOXYGLUCONOKINASE_2-DEHYDRO-3-DEOXYGALACTONOKINASE"/>
    <property type="match status" value="1"/>
</dbReference>
<dbReference type="PANTHER" id="PTHR43320">
    <property type="entry name" value="SUGAR KINASE"/>
    <property type="match status" value="1"/>
</dbReference>
<evidence type="ECO:0000259" key="5">
    <source>
        <dbReference type="Pfam" id="PF00294"/>
    </source>
</evidence>
<dbReference type="Pfam" id="PF00294">
    <property type="entry name" value="PfkB"/>
    <property type="match status" value="1"/>
</dbReference>
<dbReference type="InterPro" id="IPR029056">
    <property type="entry name" value="Ribokinase-like"/>
</dbReference>
<dbReference type="InterPro" id="IPR052700">
    <property type="entry name" value="Carb_kinase_PfkB-like"/>
</dbReference>
<dbReference type="CDD" id="cd01166">
    <property type="entry name" value="KdgK"/>
    <property type="match status" value="1"/>
</dbReference>
<dbReference type="GO" id="GO:0016301">
    <property type="term" value="F:kinase activity"/>
    <property type="evidence" value="ECO:0007669"/>
    <property type="project" value="UniProtKB-KW"/>
</dbReference>
<evidence type="ECO:0000256" key="4">
    <source>
        <dbReference type="SAM" id="MobiDB-lite"/>
    </source>
</evidence>
<evidence type="ECO:0000313" key="6">
    <source>
        <dbReference type="EMBL" id="TVU71400.1"/>
    </source>
</evidence>
<feature type="region of interest" description="Disordered" evidence="4">
    <location>
        <begin position="1"/>
        <end position="25"/>
    </location>
</feature>
<evidence type="ECO:0000256" key="2">
    <source>
        <dbReference type="ARBA" id="ARBA00022679"/>
    </source>
</evidence>
<organism evidence="6 7">
    <name type="scientific">Cobetia crustatorum</name>
    <dbReference type="NCBI Taxonomy" id="553385"/>
    <lineage>
        <taxon>Bacteria</taxon>
        <taxon>Pseudomonadati</taxon>
        <taxon>Pseudomonadota</taxon>
        <taxon>Gammaproteobacteria</taxon>
        <taxon>Oceanospirillales</taxon>
        <taxon>Halomonadaceae</taxon>
        <taxon>Cobetia</taxon>
    </lineage>
</organism>
<dbReference type="AlphaFoldDB" id="A0A558HQJ1"/>
<dbReference type="Proteomes" id="UP000319941">
    <property type="component" value="Unassembled WGS sequence"/>
</dbReference>
<dbReference type="Gene3D" id="3.40.1190.20">
    <property type="match status" value="1"/>
</dbReference>
<dbReference type="OrthoDB" id="9795789at2"/>
<proteinExistence type="inferred from homology"/>
<comment type="similarity">
    <text evidence="1">Belongs to the carbohydrate kinase PfkB family.</text>
</comment>
<keyword evidence="2" id="KW-0808">Transferase</keyword>
<accession>A0A558HQJ1</accession>
<dbReference type="PROSITE" id="PS00584">
    <property type="entry name" value="PFKB_KINASES_2"/>
    <property type="match status" value="1"/>
</dbReference>
<dbReference type="InterPro" id="IPR011611">
    <property type="entry name" value="PfkB_dom"/>
</dbReference>
<sequence length="352" mass="37432">MSDHPSASSTHTSSHSSSQSSQATSSRPLEILAFGEAMALLVAESEGDLAQVSHYERRIAGADTNVAIGLARLGFHVGWLSRVGHDSLGRYLRHTLEAEGLDCRHLSEDALAPTGLMFKARAKQGEDPHVEYFRQGSAASRMDASDASGVDFSALRHLHATGIPPAVSTTCRELSFALFDKARASGASISFDPNLRPTLWSSEHEMRETLNQLACQADWVFPGLSEGQLLTGKKTPEAVAGYYLERGAKAVIIKLGPEGSYYRGVIGGQEAAFSVPGQRVDKVIDTVGAGDAFAVGAVSALLDGLSPRDAMLRANLLGSRAVQVRGDMEGLPDRATLDELERKLTSVDGVAS</sequence>
<dbReference type="InterPro" id="IPR002173">
    <property type="entry name" value="Carboh/pur_kinase_PfkB_CS"/>
</dbReference>
<feature type="domain" description="Carbohydrate kinase PfkB" evidence="5">
    <location>
        <begin position="31"/>
        <end position="333"/>
    </location>
</feature>